<feature type="transmembrane region" description="Helical" evidence="1">
    <location>
        <begin position="66"/>
        <end position="85"/>
    </location>
</feature>
<dbReference type="AlphaFoldDB" id="A0A5B9GG91"/>
<organism evidence="2 3">
    <name type="scientific">Acetobacter oryzoeni</name>
    <dbReference type="NCBI Taxonomy" id="2500548"/>
    <lineage>
        <taxon>Bacteria</taxon>
        <taxon>Pseudomonadati</taxon>
        <taxon>Pseudomonadota</taxon>
        <taxon>Alphaproteobacteria</taxon>
        <taxon>Acetobacterales</taxon>
        <taxon>Acetobacteraceae</taxon>
        <taxon>Acetobacter</taxon>
    </lineage>
</organism>
<name>A0A5B9GG91_9PROT</name>
<gene>
    <name evidence="2" type="ORF">EOV40_002550</name>
</gene>
<accession>A0A5B9GG91</accession>
<keyword evidence="3" id="KW-1185">Reference proteome</keyword>
<evidence type="ECO:0000313" key="2">
    <source>
        <dbReference type="EMBL" id="QEE84667.1"/>
    </source>
</evidence>
<sequence>MTENLGRMGDGEVMDKACAWCDRIYHTNTHAPYCSARCQKKAEKALRAVSVEPISHTSDATRAIRFGLVSLVGIAAAGFAMLLLAGPVPLEPPPGGHMPPGVAYALNTAPPAPGAQPYHVMPPAMAMPPAPAQDMTAYHEGQNARHIWNRWIAGLSGDRKRGALFWMQGATHQRNDSCDGTAGFAMGCFQARRHLSPILAKWNDAPDFWLGWNTP</sequence>
<keyword evidence="1" id="KW-0812">Transmembrane</keyword>
<dbReference type="EMBL" id="CP042808">
    <property type="protein sequence ID" value="QEE84667.1"/>
    <property type="molecule type" value="Genomic_DNA"/>
</dbReference>
<protein>
    <submittedName>
        <fullName evidence="2">Uncharacterized protein</fullName>
    </submittedName>
</protein>
<dbReference type="Proteomes" id="UP000287027">
    <property type="component" value="Chromosome"/>
</dbReference>
<evidence type="ECO:0000256" key="1">
    <source>
        <dbReference type="SAM" id="Phobius"/>
    </source>
</evidence>
<dbReference type="KEGG" id="aoy:EOV40_002550"/>
<dbReference type="RefSeq" id="WP_087651480.1">
    <property type="nucleotide sequence ID" value="NZ_CP042808.1"/>
</dbReference>
<reference evidence="2 3" key="1">
    <citation type="submission" date="2019-08" db="EMBL/GenBank/DDBJ databases">
        <title>Acetobacter oryzioeni sp. nov., isolated from Korean rice wine vinegar.</title>
        <authorList>
            <person name="Baek J.H."/>
            <person name="Kim K.H."/>
            <person name="Jeon C.O."/>
            <person name="Han D.M."/>
        </authorList>
    </citation>
    <scope>NUCLEOTIDE SEQUENCE [LARGE SCALE GENOMIC DNA]</scope>
    <source>
        <strain evidence="2 3">B6</strain>
    </source>
</reference>
<proteinExistence type="predicted"/>
<keyword evidence="1" id="KW-1133">Transmembrane helix</keyword>
<evidence type="ECO:0000313" key="3">
    <source>
        <dbReference type="Proteomes" id="UP000287027"/>
    </source>
</evidence>
<keyword evidence="1" id="KW-0472">Membrane</keyword>